<dbReference type="Pfam" id="PF01406">
    <property type="entry name" value="tRNA-synt_1e"/>
    <property type="match status" value="1"/>
</dbReference>
<comment type="function">
    <text evidence="1 10">Catalyzes the ATP-dependent condensation of GlcN-Ins and L-cysteine to form L-Cys-GlcN-Ins.</text>
</comment>
<feature type="short sequence motif" description="'KMSKS' region" evidence="10">
    <location>
        <begin position="289"/>
        <end position="293"/>
    </location>
</feature>
<dbReference type="OrthoDB" id="9815130at2"/>
<keyword evidence="7 10" id="KW-0862">Zinc</keyword>
<evidence type="ECO:0000256" key="8">
    <source>
        <dbReference type="ARBA" id="ARBA00022840"/>
    </source>
</evidence>
<evidence type="ECO:0000256" key="3">
    <source>
        <dbReference type="ARBA" id="ARBA00011245"/>
    </source>
</evidence>
<feature type="binding site" evidence="10">
    <location>
        <position position="228"/>
    </location>
    <ligand>
        <name>L-cysteinyl-5'-AMP</name>
        <dbReference type="ChEBI" id="CHEBI:144924"/>
    </ligand>
</feature>
<evidence type="ECO:0000256" key="2">
    <source>
        <dbReference type="ARBA" id="ARBA00007723"/>
    </source>
</evidence>
<dbReference type="CDD" id="cd00672">
    <property type="entry name" value="CysRS_core"/>
    <property type="match status" value="1"/>
</dbReference>
<dbReference type="PANTHER" id="PTHR10890:SF3">
    <property type="entry name" value="CYSTEINE--TRNA LIGASE, CYTOPLASMIC"/>
    <property type="match status" value="1"/>
</dbReference>
<comment type="caution">
    <text evidence="13">The sequence shown here is derived from an EMBL/GenBank/DDBJ whole genome shotgun (WGS) entry which is preliminary data.</text>
</comment>
<feature type="binding site" evidence="10">
    <location>
        <position position="283"/>
    </location>
    <ligand>
        <name>L-cysteinyl-5'-AMP</name>
        <dbReference type="ChEBI" id="CHEBI:144924"/>
    </ligand>
</feature>
<evidence type="ECO:0000256" key="1">
    <source>
        <dbReference type="ARBA" id="ARBA00003679"/>
    </source>
</evidence>
<evidence type="ECO:0000256" key="4">
    <source>
        <dbReference type="ARBA" id="ARBA00022598"/>
    </source>
</evidence>
<keyword evidence="6 10" id="KW-0547">Nucleotide-binding</keyword>
<evidence type="ECO:0000256" key="6">
    <source>
        <dbReference type="ARBA" id="ARBA00022741"/>
    </source>
</evidence>
<comment type="catalytic activity">
    <reaction evidence="9 10">
        <text>1D-myo-inositol 2-amino-2-deoxy-alpha-D-glucopyranoside + L-cysteine + ATP = 1D-myo-inositol 2-(L-cysteinylamino)-2-deoxy-alpha-D-glucopyranoside + AMP + diphosphate + H(+)</text>
        <dbReference type="Rhea" id="RHEA:26176"/>
        <dbReference type="ChEBI" id="CHEBI:15378"/>
        <dbReference type="ChEBI" id="CHEBI:30616"/>
        <dbReference type="ChEBI" id="CHEBI:33019"/>
        <dbReference type="ChEBI" id="CHEBI:35235"/>
        <dbReference type="ChEBI" id="CHEBI:58886"/>
        <dbReference type="ChEBI" id="CHEBI:58887"/>
        <dbReference type="ChEBI" id="CHEBI:456215"/>
        <dbReference type="EC" id="6.3.1.13"/>
    </reaction>
</comment>
<dbReference type="EMBL" id="PPCV01000005">
    <property type="protein sequence ID" value="RXW32183.1"/>
    <property type="molecule type" value="Genomic_DNA"/>
</dbReference>
<feature type="short sequence motif" description="'ERGGDP' region" evidence="10">
    <location>
        <begin position="188"/>
        <end position="193"/>
    </location>
</feature>
<dbReference type="GO" id="GO:0008270">
    <property type="term" value="F:zinc ion binding"/>
    <property type="evidence" value="ECO:0007669"/>
    <property type="project" value="UniProtKB-UniRule"/>
</dbReference>
<feature type="binding site" evidence="10">
    <location>
        <position position="232"/>
    </location>
    <ligand>
        <name>Zn(2+)</name>
        <dbReference type="ChEBI" id="CHEBI:29105"/>
    </ligand>
</feature>
<keyword evidence="8 10" id="KW-0067">ATP-binding</keyword>
<dbReference type="PRINTS" id="PR00983">
    <property type="entry name" value="TRNASYNTHCYS"/>
</dbReference>
<dbReference type="Proteomes" id="UP000290624">
    <property type="component" value="Unassembled WGS sequence"/>
</dbReference>
<comment type="similarity">
    <text evidence="2 10">Belongs to the class-I aminoacyl-tRNA synthetase family. MshC subfamily.</text>
</comment>
<dbReference type="GO" id="GO:0004817">
    <property type="term" value="F:cysteine-tRNA ligase activity"/>
    <property type="evidence" value="ECO:0007669"/>
    <property type="project" value="TreeGrafter"/>
</dbReference>
<dbReference type="PANTHER" id="PTHR10890">
    <property type="entry name" value="CYSTEINYL-TRNA SYNTHETASE"/>
    <property type="match status" value="1"/>
</dbReference>
<feature type="binding site" evidence="10">
    <location>
        <position position="44"/>
    </location>
    <ligand>
        <name>Zn(2+)</name>
        <dbReference type="ChEBI" id="CHEBI:29105"/>
    </ligand>
</feature>
<dbReference type="GO" id="GO:0035446">
    <property type="term" value="F:cysteine-glucosaminylinositol ligase activity"/>
    <property type="evidence" value="ECO:0007669"/>
    <property type="project" value="UniProtKB-UniRule"/>
</dbReference>
<evidence type="ECO:0000313" key="14">
    <source>
        <dbReference type="Proteomes" id="UP000290624"/>
    </source>
</evidence>
<evidence type="ECO:0000256" key="7">
    <source>
        <dbReference type="ARBA" id="ARBA00022833"/>
    </source>
</evidence>
<feature type="binding site" evidence="10">
    <location>
        <position position="257"/>
    </location>
    <ligand>
        <name>Zn(2+)</name>
        <dbReference type="ChEBI" id="CHEBI:29105"/>
    </ligand>
</feature>
<gene>
    <name evidence="10" type="primary">mshC</name>
    <name evidence="13" type="ORF">C1706_09120</name>
</gene>
<dbReference type="Gene3D" id="3.40.50.620">
    <property type="entry name" value="HUPs"/>
    <property type="match status" value="1"/>
</dbReference>
<feature type="binding site" evidence="10">
    <location>
        <begin position="250"/>
        <end position="252"/>
    </location>
    <ligand>
        <name>L-cysteinyl-5'-AMP</name>
        <dbReference type="ChEBI" id="CHEBI:144924"/>
    </ligand>
</feature>
<dbReference type="InterPro" id="IPR024909">
    <property type="entry name" value="Cys-tRNA/MSH_ligase"/>
</dbReference>
<dbReference type="AlphaFoldDB" id="A0A4Q2EGL1"/>
<keyword evidence="5 10" id="KW-0479">Metal-binding</keyword>
<feature type="binding site" evidence="10">
    <location>
        <begin position="82"/>
        <end position="84"/>
    </location>
    <ligand>
        <name>L-cysteinyl-5'-AMP</name>
        <dbReference type="ChEBI" id="CHEBI:144924"/>
    </ligand>
</feature>
<dbReference type="InterPro" id="IPR017812">
    <property type="entry name" value="Mycothiol_ligase_MshC"/>
</dbReference>
<feature type="binding site" evidence="10">
    <location>
        <begin position="44"/>
        <end position="47"/>
    </location>
    <ligand>
        <name>L-cysteinyl-5'-AMP</name>
        <dbReference type="ChEBI" id="CHEBI:144924"/>
    </ligand>
</feature>
<keyword evidence="14" id="KW-1185">Reference proteome</keyword>
<evidence type="ECO:0000256" key="11">
    <source>
        <dbReference type="SAM" id="MobiDB-lite"/>
    </source>
</evidence>
<proteinExistence type="inferred from homology"/>
<organism evidence="13 14">
    <name type="scientific">Propioniciclava flava</name>
    <dbReference type="NCBI Taxonomy" id="2072026"/>
    <lineage>
        <taxon>Bacteria</taxon>
        <taxon>Bacillati</taxon>
        <taxon>Actinomycetota</taxon>
        <taxon>Actinomycetes</taxon>
        <taxon>Propionibacteriales</taxon>
        <taxon>Propionibacteriaceae</taxon>
        <taxon>Propioniciclava</taxon>
    </lineage>
</organism>
<dbReference type="GO" id="GO:0005524">
    <property type="term" value="F:ATP binding"/>
    <property type="evidence" value="ECO:0007669"/>
    <property type="project" value="UniProtKB-KW"/>
</dbReference>
<reference evidence="13 14" key="1">
    <citation type="submission" date="2018-01" db="EMBL/GenBank/DDBJ databases">
        <title>Lactibacter flavus gen. nov., sp. nov., a novel bacterium of the family Propionibacteriaceae isolated from raw milk and dairy products.</title>
        <authorList>
            <person name="Wenning M."/>
            <person name="Breitenwieser F."/>
            <person name="Huptas C."/>
            <person name="von Neubeck M."/>
            <person name="Busse H.-J."/>
            <person name="Scherer S."/>
        </authorList>
    </citation>
    <scope>NUCLEOTIDE SEQUENCE [LARGE SCALE GENOMIC DNA]</scope>
    <source>
        <strain evidence="13 14">VG341</strain>
    </source>
</reference>
<dbReference type="InterPro" id="IPR014729">
    <property type="entry name" value="Rossmann-like_a/b/a_fold"/>
</dbReference>
<dbReference type="SUPFAM" id="SSF52374">
    <property type="entry name" value="Nucleotidylyl transferase"/>
    <property type="match status" value="1"/>
</dbReference>
<protein>
    <recommendedName>
        <fullName evidence="10">L-cysteine:1D-myo-inositol 2-amino-2-deoxy-alpha-D-glucopyranoside ligase</fullName>
        <shortName evidence="10">L-Cys:GlcN-Ins ligase</shortName>
        <ecNumber evidence="10">6.3.1.13</ecNumber>
    </recommendedName>
    <alternativeName>
        <fullName evidence="10">Mycothiol ligase</fullName>
        <shortName evidence="10">MSH ligase</shortName>
    </alternativeName>
</protein>
<feature type="domain" description="tRNA synthetases class I catalytic" evidence="12">
    <location>
        <begin position="39"/>
        <end position="337"/>
    </location>
</feature>
<sequence length="412" mass="44144">MKAWSRPEIPTLTPDPTLPRVHDSASGTALAVGAGDGPARMYVCGITPYDATHLGHANTYVAFDLLYRIWLDAGREVIYTQNVTDVDDPLLERAEATGVAWQDLAADQIALFRSDMEALRVVPPTHYVGAVESIDWVIAMVQRLIAAGLVYQVDDPEYPDWYFASTQAPTFGEVAHLDRAQALAIFGERGGDPDRPGKRDALDCLVWRLERPGEPAWDSSLGRGRPGWHIECSAIALHTLGEQFDVQGGGSDLVFPHHEMSAAEGTSLSGQPFARAFAHGGMVGYEGEKMSKSRGNLVLVSRLRAAGVDPMAIRLVLLAHHYRSDWEYTAADLDAAQARLLAWRGAVAAAAALPAGPTIATLRAALRDDLNAPQALAAVDAWAAASSAIDGDDVDAPADIAQALDALLGVRL</sequence>
<dbReference type="RefSeq" id="WP_129458922.1">
    <property type="nucleotide sequence ID" value="NZ_PPCV01000005.1"/>
</dbReference>
<dbReference type="NCBIfam" id="TIGR03447">
    <property type="entry name" value="mycothiol_MshC"/>
    <property type="match status" value="1"/>
</dbReference>
<dbReference type="Gene3D" id="1.20.120.640">
    <property type="entry name" value="Anticodon-binding domain of a subclass of class I aminoacyl-tRNA synthetases"/>
    <property type="match status" value="1"/>
</dbReference>
<evidence type="ECO:0000256" key="10">
    <source>
        <dbReference type="HAMAP-Rule" id="MF_01697"/>
    </source>
</evidence>
<evidence type="ECO:0000256" key="5">
    <source>
        <dbReference type="ARBA" id="ARBA00022723"/>
    </source>
</evidence>
<feature type="short sequence motif" description="'HIGH' region" evidence="10">
    <location>
        <begin position="46"/>
        <end position="56"/>
    </location>
</feature>
<dbReference type="GO" id="GO:0006423">
    <property type="term" value="P:cysteinyl-tRNA aminoacylation"/>
    <property type="evidence" value="ECO:0007669"/>
    <property type="project" value="TreeGrafter"/>
</dbReference>
<comment type="cofactor">
    <cofactor evidence="10">
        <name>Zn(2+)</name>
        <dbReference type="ChEBI" id="CHEBI:29105"/>
    </cofactor>
    <text evidence="10">Binds 1 zinc ion per subunit.</text>
</comment>
<dbReference type="InterPro" id="IPR032678">
    <property type="entry name" value="tRNA-synt_1_cat_dom"/>
</dbReference>
<dbReference type="GO" id="GO:0010125">
    <property type="term" value="P:mycothiol biosynthetic process"/>
    <property type="evidence" value="ECO:0007669"/>
    <property type="project" value="UniProtKB-UniRule"/>
</dbReference>
<dbReference type="EC" id="6.3.1.13" evidence="10"/>
<comment type="subunit">
    <text evidence="3 10">Monomer.</text>
</comment>
<feature type="region of interest" description="Disordered" evidence="11">
    <location>
        <begin position="1"/>
        <end position="23"/>
    </location>
</feature>
<keyword evidence="4 10" id="KW-0436">Ligase</keyword>
<evidence type="ECO:0000256" key="9">
    <source>
        <dbReference type="ARBA" id="ARBA00048350"/>
    </source>
</evidence>
<feature type="binding site" evidence="10">
    <location>
        <position position="59"/>
    </location>
    <ligand>
        <name>L-cysteinyl-5'-AMP</name>
        <dbReference type="ChEBI" id="CHEBI:144924"/>
    </ligand>
</feature>
<dbReference type="GO" id="GO:0005829">
    <property type="term" value="C:cytosol"/>
    <property type="evidence" value="ECO:0007669"/>
    <property type="project" value="TreeGrafter"/>
</dbReference>
<name>A0A4Q2EGL1_9ACTN</name>
<dbReference type="HAMAP" id="MF_01697">
    <property type="entry name" value="MshC"/>
    <property type="match status" value="1"/>
</dbReference>
<accession>A0A4Q2EGL1</accession>
<evidence type="ECO:0000313" key="13">
    <source>
        <dbReference type="EMBL" id="RXW32183.1"/>
    </source>
</evidence>
<evidence type="ECO:0000259" key="12">
    <source>
        <dbReference type="Pfam" id="PF01406"/>
    </source>
</evidence>